<evidence type="ECO:0000313" key="2">
    <source>
        <dbReference type="Proteomes" id="UP000321296"/>
    </source>
</evidence>
<dbReference type="AlphaFoldDB" id="A0A5B8T0D7"/>
<organism evidence="1 2">
    <name type="scientific">Leuconostoc pseudomesenteroides</name>
    <dbReference type="NCBI Taxonomy" id="33968"/>
    <lineage>
        <taxon>Bacteria</taxon>
        <taxon>Bacillati</taxon>
        <taxon>Bacillota</taxon>
        <taxon>Bacilli</taxon>
        <taxon>Lactobacillales</taxon>
        <taxon>Lactobacillaceae</taxon>
        <taxon>Leuconostoc</taxon>
    </lineage>
</organism>
<dbReference type="EMBL" id="CP042383">
    <property type="protein sequence ID" value="QEA41215.1"/>
    <property type="molecule type" value="Genomic_DNA"/>
</dbReference>
<protein>
    <recommendedName>
        <fullName evidence="3">DUF3168 domain-containing protein</fullName>
    </recommendedName>
</protein>
<proteinExistence type="predicted"/>
<dbReference type="KEGG" id="lpse:FGL85_01015"/>
<evidence type="ECO:0008006" key="3">
    <source>
        <dbReference type="Google" id="ProtNLM"/>
    </source>
</evidence>
<accession>A0A5B8T0D7</accession>
<dbReference type="Proteomes" id="UP000321296">
    <property type="component" value="Chromosome"/>
</dbReference>
<gene>
    <name evidence="1" type="ORF">FGL85_01015</name>
</gene>
<dbReference type="RefSeq" id="WP_147651071.1">
    <property type="nucleotide sequence ID" value="NZ_CP042383.1"/>
</dbReference>
<reference evidence="1 2" key="1">
    <citation type="submission" date="2019-06" db="EMBL/GenBank/DDBJ databases">
        <title>Genome analyses of bacteria isolated from kimchi.</title>
        <authorList>
            <person name="Lee S."/>
            <person name="Ahn S."/>
            <person name="Roh S."/>
        </authorList>
    </citation>
    <scope>NUCLEOTIDE SEQUENCE [LARGE SCALE GENOMIC DNA]</scope>
    <source>
        <strain evidence="1 2">CBA3630</strain>
    </source>
</reference>
<sequence length="121" mass="13383">MTSPMNMLLNSIRDSLKTGDIPVKSRLPDATVPEPFIVIGTHFDDDAPSGKNGYEVLTTDLQIDLFYSIDSRTALEETIYSVKAQIKHATPQITRVTSNTITDDSVGRDVYHVIFIVTAII</sequence>
<evidence type="ECO:0000313" key="1">
    <source>
        <dbReference type="EMBL" id="QEA41215.1"/>
    </source>
</evidence>
<name>A0A5B8T0D7_LEUPS</name>